<dbReference type="PANTHER" id="PTHR35004:SF8">
    <property type="entry name" value="TRANSPOSASE RV3428C-RELATED"/>
    <property type="match status" value="1"/>
</dbReference>
<dbReference type="OrthoDB" id="2065409at2"/>
<accession>A0A254N7V6</accession>
<keyword evidence="6" id="KW-1185">Reference proteome</keyword>
<dbReference type="EMBL" id="NISI01000003">
    <property type="protein sequence ID" value="OWR04075.1"/>
    <property type="molecule type" value="Genomic_DNA"/>
</dbReference>
<evidence type="ECO:0000259" key="4">
    <source>
        <dbReference type="PROSITE" id="PS50994"/>
    </source>
</evidence>
<sequence length="510" mass="58029">MNKIRDILRLVLTTALSDREIGQAVAVAKNTVRRYRVLSGNSGLQWPHISNLTAHELDDLINKRVGSLTTKRMPDFAHIHEQLALPMVTLQLLWEEYRLPSPEDALSYSQFTHHYRQFKGHLKLSMRQVHLPGEKAFVDFSGKRPFYVNQETGEKVFVELFVGVLGFSNFTFALAVESQSSPDWVEANVQMLNYFGGVPRIIVPDNLKAAVIKPGSHFKLNRIYSELANHYGTVILPTRSRRPQDKAKVEVSVLIAQRWILARLRAMQFFSLGDLNAEVRRLCDELNVRPFKKMPGCRKDRLEQEEHPKLLPLPSDRFEWANWTASLTVGPDYHVNVERAWYSVPFHLVGETVEARAALKTIEIFHRGSRVATHERQAEGKPRTDPAHMPPQHRAYAERTPDRLLEWARSVGASTLAVVEHQFDRPVPALGLPACESLKKLSRQYGDDRLEQACERALQIKSPTLKTVRSLLSTGRYRDAHPDEPRQVGLPLHHNVRGAGYYANKGGTSC</sequence>
<dbReference type="Gene3D" id="3.30.420.10">
    <property type="entry name" value="Ribonuclease H-like superfamily/Ribonuclease H"/>
    <property type="match status" value="1"/>
</dbReference>
<gene>
    <name evidence="5" type="ORF">CDO81_10150</name>
</gene>
<evidence type="ECO:0000256" key="2">
    <source>
        <dbReference type="SAM" id="MobiDB-lite"/>
    </source>
</evidence>
<feature type="compositionally biased region" description="Basic and acidic residues" evidence="2">
    <location>
        <begin position="372"/>
        <end position="386"/>
    </location>
</feature>
<dbReference type="InterPro" id="IPR036397">
    <property type="entry name" value="RNaseH_sf"/>
</dbReference>
<evidence type="ECO:0000256" key="1">
    <source>
        <dbReference type="ARBA" id="ARBA00009277"/>
    </source>
</evidence>
<dbReference type="PROSITE" id="PS50994">
    <property type="entry name" value="INTEGRASE"/>
    <property type="match status" value="1"/>
</dbReference>
<dbReference type="InterPro" id="IPR001584">
    <property type="entry name" value="Integrase_cat-core"/>
</dbReference>
<dbReference type="Pfam" id="PF22483">
    <property type="entry name" value="Mu-transpos_C_2"/>
    <property type="match status" value="1"/>
</dbReference>
<proteinExistence type="inferred from homology"/>
<comment type="caution">
    <text evidence="5">The sequence shown here is derived from an EMBL/GenBank/DDBJ whole genome shotgun (WGS) entry which is preliminary data.</text>
</comment>
<evidence type="ECO:0000313" key="6">
    <source>
        <dbReference type="Proteomes" id="UP000197446"/>
    </source>
</evidence>
<dbReference type="PROSITE" id="PS50532">
    <property type="entry name" value="HTH_IS408"/>
    <property type="match status" value="1"/>
</dbReference>
<evidence type="ECO:0000313" key="5">
    <source>
        <dbReference type="EMBL" id="OWR04075.1"/>
    </source>
</evidence>
<dbReference type="AlphaFoldDB" id="A0A254N7V6"/>
<evidence type="ECO:0000259" key="3">
    <source>
        <dbReference type="PROSITE" id="PS50532"/>
    </source>
</evidence>
<feature type="region of interest" description="Disordered" evidence="2">
    <location>
        <begin position="370"/>
        <end position="392"/>
    </location>
</feature>
<dbReference type="GO" id="GO:0015074">
    <property type="term" value="P:DNA integration"/>
    <property type="evidence" value="ECO:0007669"/>
    <property type="project" value="InterPro"/>
</dbReference>
<reference evidence="5 6" key="1">
    <citation type="journal article" date="2007" name="Int. J. Syst. Evol. Microbiol.">
        <title>Description of Pelomonas aquatica sp. nov. and Pelomonas puraquae sp. nov., isolated from industrial and haemodialysis water.</title>
        <authorList>
            <person name="Gomila M."/>
            <person name="Bowien B."/>
            <person name="Falsen E."/>
            <person name="Moore E.R."/>
            <person name="Lalucat J."/>
        </authorList>
    </citation>
    <scope>NUCLEOTIDE SEQUENCE [LARGE SCALE GENOMIC DNA]</scope>
    <source>
        <strain evidence="5 6">CCUG 52769</strain>
    </source>
</reference>
<dbReference type="RefSeq" id="WP_088483095.1">
    <property type="nucleotide sequence ID" value="NZ_NISI01000003.1"/>
</dbReference>
<dbReference type="InterPro" id="IPR012337">
    <property type="entry name" value="RNaseH-like_sf"/>
</dbReference>
<dbReference type="Proteomes" id="UP000197446">
    <property type="component" value="Unassembled WGS sequence"/>
</dbReference>
<dbReference type="PANTHER" id="PTHR35004">
    <property type="entry name" value="TRANSPOSASE RV3428C-RELATED"/>
    <property type="match status" value="1"/>
</dbReference>
<organism evidence="5 6">
    <name type="scientific">Roseateles puraquae</name>
    <dbReference type="NCBI Taxonomy" id="431059"/>
    <lineage>
        <taxon>Bacteria</taxon>
        <taxon>Pseudomonadati</taxon>
        <taxon>Pseudomonadota</taxon>
        <taxon>Betaproteobacteria</taxon>
        <taxon>Burkholderiales</taxon>
        <taxon>Sphaerotilaceae</taxon>
        <taxon>Roseateles</taxon>
    </lineage>
</organism>
<feature type="domain" description="Integrase catalytic" evidence="4">
    <location>
        <begin position="128"/>
        <end position="322"/>
    </location>
</feature>
<protein>
    <recommendedName>
        <fullName evidence="7">IS21 family transposase</fullName>
    </recommendedName>
</protein>
<feature type="domain" description="HTH IS408-type" evidence="3">
    <location>
        <begin position="4"/>
        <end position="83"/>
    </location>
</feature>
<dbReference type="InterPro" id="IPR017895">
    <property type="entry name" value="HTH_IS408/IS1162_type"/>
</dbReference>
<name>A0A254N7V6_9BURK</name>
<dbReference type="SUPFAM" id="SSF53098">
    <property type="entry name" value="Ribonuclease H-like"/>
    <property type="match status" value="1"/>
</dbReference>
<comment type="similarity">
    <text evidence="1">Belongs to the transposase IS21/IS408/IS1162 family.</text>
</comment>
<evidence type="ECO:0008006" key="7">
    <source>
        <dbReference type="Google" id="ProtNLM"/>
    </source>
</evidence>
<dbReference type="InterPro" id="IPR054353">
    <property type="entry name" value="IstA-like_C"/>
</dbReference>
<dbReference type="GO" id="GO:0003676">
    <property type="term" value="F:nucleic acid binding"/>
    <property type="evidence" value="ECO:0007669"/>
    <property type="project" value="InterPro"/>
</dbReference>
<dbReference type="NCBIfam" id="NF033546">
    <property type="entry name" value="transpos_IS21"/>
    <property type="match status" value="1"/>
</dbReference>